<dbReference type="AlphaFoldDB" id="A0A9W7FRL1"/>
<evidence type="ECO:0000256" key="1">
    <source>
        <dbReference type="SAM" id="SignalP"/>
    </source>
</evidence>
<dbReference type="Proteomes" id="UP001165122">
    <property type="component" value="Unassembled WGS sequence"/>
</dbReference>
<feature type="signal peptide" evidence="1">
    <location>
        <begin position="1"/>
        <end position="17"/>
    </location>
</feature>
<accession>A0A9W7FRL1</accession>
<proteinExistence type="predicted"/>
<protein>
    <submittedName>
        <fullName evidence="2">Uncharacterized protein</fullName>
    </submittedName>
</protein>
<dbReference type="EMBL" id="BRXW01000304">
    <property type="protein sequence ID" value="GMI17722.1"/>
    <property type="molecule type" value="Genomic_DNA"/>
</dbReference>
<gene>
    <name evidence="2" type="ORF">TrLO_g14827</name>
</gene>
<keyword evidence="1" id="KW-0732">Signal</keyword>
<sequence>MQLINLLFVFLTILSFASPLLVPSTYRPPNPLGTMLLPRERSRVAVVGPGGNLGSLIFGLLQRASSFYETGVSNNVSPRGITATAFGSGRLNQKIGSSFKLAVATEDKIALTNLLDVESIKRRLTNFDYVVTPIEWHLTQSRVTANTFGKGPNDMTTEAFFQAGEVDGDVADDDASDAIFFNVMKGGKHLIIVGTGNSEKDDGMIKKLKKWENVKFTFIKPLADKFLTDPIWTYEKGLRNLLVCREAIGEGGEDGVTGLSEGGNEMNVEDLAIFVVAAILSCDPKESRVLEVLDTGEICPTYKTETNMLKPPVSSKSWCVGQEYILSMLSAAIQAESK</sequence>
<dbReference type="OrthoDB" id="37947at2759"/>
<keyword evidence="3" id="KW-1185">Reference proteome</keyword>
<reference evidence="3" key="1">
    <citation type="journal article" date="2023" name="Commun. Biol.">
        <title>Genome analysis of Parmales, the sister group of diatoms, reveals the evolutionary specialization of diatoms from phago-mixotrophs to photoautotrophs.</title>
        <authorList>
            <person name="Ban H."/>
            <person name="Sato S."/>
            <person name="Yoshikawa S."/>
            <person name="Yamada K."/>
            <person name="Nakamura Y."/>
            <person name="Ichinomiya M."/>
            <person name="Sato N."/>
            <person name="Blanc-Mathieu R."/>
            <person name="Endo H."/>
            <person name="Kuwata A."/>
            <person name="Ogata H."/>
        </authorList>
    </citation>
    <scope>NUCLEOTIDE SEQUENCE [LARGE SCALE GENOMIC DNA]</scope>
    <source>
        <strain evidence="3">NIES 3700</strain>
    </source>
</reference>
<evidence type="ECO:0000313" key="3">
    <source>
        <dbReference type="Proteomes" id="UP001165122"/>
    </source>
</evidence>
<comment type="caution">
    <text evidence="2">The sequence shown here is derived from an EMBL/GenBank/DDBJ whole genome shotgun (WGS) entry which is preliminary data.</text>
</comment>
<name>A0A9W7FRL1_9STRA</name>
<organism evidence="2 3">
    <name type="scientific">Triparma laevis f. longispina</name>
    <dbReference type="NCBI Taxonomy" id="1714387"/>
    <lineage>
        <taxon>Eukaryota</taxon>
        <taxon>Sar</taxon>
        <taxon>Stramenopiles</taxon>
        <taxon>Ochrophyta</taxon>
        <taxon>Bolidophyceae</taxon>
        <taxon>Parmales</taxon>
        <taxon>Triparmaceae</taxon>
        <taxon>Triparma</taxon>
    </lineage>
</organism>
<evidence type="ECO:0000313" key="2">
    <source>
        <dbReference type="EMBL" id="GMI17722.1"/>
    </source>
</evidence>
<feature type="chain" id="PRO_5040811926" evidence="1">
    <location>
        <begin position="18"/>
        <end position="338"/>
    </location>
</feature>